<dbReference type="EMBL" id="BMYX01000011">
    <property type="protein sequence ID" value="GGY17258.1"/>
    <property type="molecule type" value="Genomic_DNA"/>
</dbReference>
<evidence type="ECO:0000256" key="3">
    <source>
        <dbReference type="ARBA" id="ARBA00022917"/>
    </source>
</evidence>
<dbReference type="RefSeq" id="WP_189534029.1">
    <property type="nucleotide sequence ID" value="NZ_BMYX01000011.1"/>
</dbReference>
<accession>A0A918P3S9</accession>
<keyword evidence="6" id="KW-1185">Reference proteome</keyword>
<evidence type="ECO:0000313" key="5">
    <source>
        <dbReference type="EMBL" id="GGY17258.1"/>
    </source>
</evidence>
<dbReference type="GO" id="GO:0003743">
    <property type="term" value="F:translation initiation factor activity"/>
    <property type="evidence" value="ECO:0007669"/>
    <property type="project" value="UniProtKB-KW"/>
</dbReference>
<dbReference type="NCBIfam" id="TIGR01158">
    <property type="entry name" value="SUI1_rel"/>
    <property type="match status" value="1"/>
</dbReference>
<comment type="caution">
    <text evidence="5">The sequence shown here is derived from an EMBL/GenBank/DDBJ whole genome shotgun (WGS) entry which is preliminary data.</text>
</comment>
<comment type="similarity">
    <text evidence="1">Belongs to the SUI1 family.</text>
</comment>
<dbReference type="InterPro" id="IPR050318">
    <property type="entry name" value="DENR/SUI1_TIF"/>
</dbReference>
<evidence type="ECO:0000259" key="4">
    <source>
        <dbReference type="PROSITE" id="PS50296"/>
    </source>
</evidence>
<dbReference type="InterPro" id="IPR005872">
    <property type="entry name" value="SUI1_arc_bac"/>
</dbReference>
<evidence type="ECO:0000256" key="1">
    <source>
        <dbReference type="ARBA" id="ARBA00005422"/>
    </source>
</evidence>
<dbReference type="GO" id="GO:0003729">
    <property type="term" value="F:mRNA binding"/>
    <property type="evidence" value="ECO:0007669"/>
    <property type="project" value="TreeGrafter"/>
</dbReference>
<protein>
    <submittedName>
        <fullName evidence="5">Translation initiation factor</fullName>
    </submittedName>
</protein>
<dbReference type="PANTHER" id="PTHR12789">
    <property type="entry name" value="DENSITY-REGULATED PROTEIN HOMOLOG"/>
    <property type="match status" value="1"/>
</dbReference>
<name>A0A918P3S9_9NEIS</name>
<dbReference type="Pfam" id="PF01253">
    <property type="entry name" value="SUI1"/>
    <property type="match status" value="1"/>
</dbReference>
<dbReference type="GO" id="GO:0002188">
    <property type="term" value="P:translation reinitiation"/>
    <property type="evidence" value="ECO:0007669"/>
    <property type="project" value="TreeGrafter"/>
</dbReference>
<reference evidence="5" key="1">
    <citation type="journal article" date="2014" name="Int. J. Syst. Evol. Microbiol.">
        <title>Complete genome sequence of Corynebacterium casei LMG S-19264T (=DSM 44701T), isolated from a smear-ripened cheese.</title>
        <authorList>
            <consortium name="US DOE Joint Genome Institute (JGI-PGF)"/>
            <person name="Walter F."/>
            <person name="Albersmeier A."/>
            <person name="Kalinowski J."/>
            <person name="Ruckert C."/>
        </authorList>
    </citation>
    <scope>NUCLEOTIDE SEQUENCE</scope>
    <source>
        <strain evidence="5">KCTC 32182</strain>
    </source>
</reference>
<dbReference type="GO" id="GO:0006417">
    <property type="term" value="P:regulation of translation"/>
    <property type="evidence" value="ECO:0007669"/>
    <property type="project" value="UniProtKB-KW"/>
</dbReference>
<dbReference type="Proteomes" id="UP000645257">
    <property type="component" value="Unassembled WGS sequence"/>
</dbReference>
<dbReference type="SUPFAM" id="SSF55159">
    <property type="entry name" value="eIF1-like"/>
    <property type="match status" value="1"/>
</dbReference>
<dbReference type="PIRSF" id="PIRSF037511">
    <property type="entry name" value="Transl_init_SUI1_pro"/>
    <property type="match status" value="1"/>
</dbReference>
<keyword evidence="5" id="KW-0396">Initiation factor</keyword>
<feature type="domain" description="SUI1" evidence="4">
    <location>
        <begin position="45"/>
        <end position="111"/>
    </location>
</feature>
<dbReference type="InterPro" id="IPR001950">
    <property type="entry name" value="SUI1"/>
</dbReference>
<dbReference type="InterPro" id="IPR036877">
    <property type="entry name" value="SUI1_dom_sf"/>
</dbReference>
<gene>
    <name evidence="5" type="ORF">GCM10011289_20800</name>
</gene>
<keyword evidence="2" id="KW-0810">Translation regulation</keyword>
<evidence type="ECO:0000313" key="6">
    <source>
        <dbReference type="Proteomes" id="UP000645257"/>
    </source>
</evidence>
<dbReference type="NCBIfam" id="NF005297">
    <property type="entry name" value="PRK06824.1"/>
    <property type="match status" value="1"/>
</dbReference>
<reference evidence="5" key="2">
    <citation type="submission" date="2020-09" db="EMBL/GenBank/DDBJ databases">
        <authorList>
            <person name="Sun Q."/>
            <person name="Kim S."/>
        </authorList>
    </citation>
    <scope>NUCLEOTIDE SEQUENCE</scope>
    <source>
        <strain evidence="5">KCTC 32182</strain>
    </source>
</reference>
<keyword evidence="3" id="KW-0648">Protein biosynthesis</keyword>
<organism evidence="5 6">
    <name type="scientific">Paludibacterium paludis</name>
    <dbReference type="NCBI Taxonomy" id="1225769"/>
    <lineage>
        <taxon>Bacteria</taxon>
        <taxon>Pseudomonadati</taxon>
        <taxon>Pseudomonadota</taxon>
        <taxon>Betaproteobacteria</taxon>
        <taxon>Neisseriales</taxon>
        <taxon>Chromobacteriaceae</taxon>
        <taxon>Paludibacterium</taxon>
    </lineage>
</organism>
<dbReference type="Gene3D" id="3.30.780.10">
    <property type="entry name" value="SUI1-like domain"/>
    <property type="match status" value="1"/>
</dbReference>
<sequence length="119" mass="12657">MKPRSGTGGLVYSTEFGRMCPVCRESVETCRCAEEVRPAGDGVARISREKSGRGGKEVTVIRGLALTQSELNLLAKSLKQACGTGGTAKDGAIEIQGDRRETVARELEKRGFTVRQAGG</sequence>
<dbReference type="GO" id="GO:0001731">
    <property type="term" value="P:formation of translation preinitiation complex"/>
    <property type="evidence" value="ECO:0007669"/>
    <property type="project" value="TreeGrafter"/>
</dbReference>
<proteinExistence type="inferred from homology"/>
<dbReference type="AlphaFoldDB" id="A0A918P3S9"/>
<evidence type="ECO:0000256" key="2">
    <source>
        <dbReference type="ARBA" id="ARBA00022845"/>
    </source>
</evidence>
<dbReference type="PROSITE" id="PS50296">
    <property type="entry name" value="SUI1"/>
    <property type="match status" value="1"/>
</dbReference>
<dbReference type="PANTHER" id="PTHR12789:SF0">
    <property type="entry name" value="DENSITY-REGULATED PROTEIN"/>
    <property type="match status" value="1"/>
</dbReference>
<dbReference type="CDD" id="cd11567">
    <property type="entry name" value="YciH_like"/>
    <property type="match status" value="1"/>
</dbReference>